<evidence type="ECO:0000313" key="2">
    <source>
        <dbReference type="EMBL" id="KAB2439701.1"/>
    </source>
</evidence>
<dbReference type="EMBL" id="WBPG01000031">
    <property type="protein sequence ID" value="KAB2439701.1"/>
    <property type="molecule type" value="Genomic_DNA"/>
</dbReference>
<sequence length="204" mass="24482">MDSITNHIYKKRMIEHTILFSFVQLVPILFVTGIIYVAMEISDSEWQIWLSYEEIFIILFLITRFQVFQTKESIFSMIQFEKWFSKLNIFLVSIFLVCFANIPVLLKIVFILQMTIIFYLLERTCLHIERLRTHNLYAIKTIICDKKQLKIERIVPYNEEYGTLTIQTRDKQYFLYTAVYLSGILSPISEEIFAEYERRNLIGR</sequence>
<evidence type="ECO:0000313" key="3">
    <source>
        <dbReference type="Proteomes" id="UP000470409"/>
    </source>
</evidence>
<gene>
    <name evidence="2" type="ORF">F8163_27075</name>
</gene>
<comment type="caution">
    <text evidence="2">The sequence shown here is derived from an EMBL/GenBank/DDBJ whole genome shotgun (WGS) entry which is preliminary data.</text>
</comment>
<keyword evidence="1" id="KW-0812">Transmembrane</keyword>
<evidence type="ECO:0000256" key="1">
    <source>
        <dbReference type="SAM" id="Phobius"/>
    </source>
</evidence>
<feature type="transmembrane region" description="Helical" evidence="1">
    <location>
        <begin position="49"/>
        <end position="68"/>
    </location>
</feature>
<accession>A0A7V7S2H6</accession>
<dbReference type="AlphaFoldDB" id="A0A7V7S2H6"/>
<feature type="transmembrane region" description="Helical" evidence="1">
    <location>
        <begin position="18"/>
        <end position="37"/>
    </location>
</feature>
<name>A0A7V7S2H6_9BACI</name>
<dbReference type="Proteomes" id="UP000470409">
    <property type="component" value="Unassembled WGS sequence"/>
</dbReference>
<feature type="transmembrane region" description="Helical" evidence="1">
    <location>
        <begin position="89"/>
        <end position="121"/>
    </location>
</feature>
<keyword evidence="1" id="KW-0472">Membrane</keyword>
<keyword evidence="1" id="KW-1133">Transmembrane helix</keyword>
<proteinExistence type="predicted"/>
<evidence type="ECO:0008006" key="4">
    <source>
        <dbReference type="Google" id="ProtNLM"/>
    </source>
</evidence>
<reference evidence="2 3" key="1">
    <citation type="submission" date="2019-10" db="EMBL/GenBank/DDBJ databases">
        <title>Bacillus from the desert of Cuatro Cinegas, Coahuila.</title>
        <authorList>
            <person name="Olmedo-Alvarez G."/>
            <person name="Saldana S."/>
            <person name="Barcelo D."/>
        </authorList>
    </citation>
    <scope>NUCLEOTIDE SEQUENCE [LARGE SCALE GENOMIC DNA]</scope>
    <source>
        <strain evidence="2 3">CH155b_5T</strain>
    </source>
</reference>
<protein>
    <recommendedName>
        <fullName evidence="4">PXO1-02</fullName>
    </recommendedName>
</protein>
<organism evidence="2 3">
    <name type="scientific">Bacillus luti</name>
    <dbReference type="NCBI Taxonomy" id="2026191"/>
    <lineage>
        <taxon>Bacteria</taxon>
        <taxon>Bacillati</taxon>
        <taxon>Bacillota</taxon>
        <taxon>Bacilli</taxon>
        <taxon>Bacillales</taxon>
        <taxon>Bacillaceae</taxon>
        <taxon>Bacillus</taxon>
        <taxon>Bacillus cereus group</taxon>
    </lineage>
</organism>
<dbReference type="RefSeq" id="WP_151628207.1">
    <property type="nucleotide sequence ID" value="NZ_WBPG01000031.1"/>
</dbReference>